<feature type="domain" description="TORTIFOLIA1/TORL1-2 C-terminal" evidence="2">
    <location>
        <begin position="56"/>
        <end position="112"/>
    </location>
</feature>
<comment type="caution">
    <text evidence="3">The sequence shown here is derived from an EMBL/GenBank/DDBJ whole genome shotgun (WGS) entry which is preliminary data.</text>
</comment>
<name>A0AA39SE42_ACESA</name>
<dbReference type="Pfam" id="PF24713">
    <property type="entry name" value="TOR1L1_C"/>
    <property type="match status" value="1"/>
</dbReference>
<dbReference type="EMBL" id="JAUESC010000004">
    <property type="protein sequence ID" value="KAK0596161.1"/>
    <property type="molecule type" value="Genomic_DNA"/>
</dbReference>
<evidence type="ECO:0000313" key="4">
    <source>
        <dbReference type="Proteomes" id="UP001168877"/>
    </source>
</evidence>
<reference evidence="3" key="2">
    <citation type="submission" date="2023-06" db="EMBL/GenBank/DDBJ databases">
        <authorList>
            <person name="Swenson N.G."/>
            <person name="Wegrzyn J.L."/>
            <person name="Mcevoy S.L."/>
        </authorList>
    </citation>
    <scope>NUCLEOTIDE SEQUENCE</scope>
    <source>
        <strain evidence="3">NS2018</strain>
        <tissue evidence="3">Leaf</tissue>
    </source>
</reference>
<evidence type="ECO:0000259" key="2">
    <source>
        <dbReference type="Pfam" id="PF24713"/>
    </source>
</evidence>
<evidence type="ECO:0000256" key="1">
    <source>
        <dbReference type="SAM" id="MobiDB-lite"/>
    </source>
</evidence>
<keyword evidence="4" id="KW-1185">Reference proteome</keyword>
<feature type="region of interest" description="Disordered" evidence="1">
    <location>
        <begin position="1"/>
        <end position="27"/>
    </location>
</feature>
<dbReference type="InterPro" id="IPR057599">
    <property type="entry name" value="TORTIFOLIA1/TORL1-2_C"/>
</dbReference>
<organism evidence="3 4">
    <name type="scientific">Acer saccharum</name>
    <name type="common">Sugar maple</name>
    <dbReference type="NCBI Taxonomy" id="4024"/>
    <lineage>
        <taxon>Eukaryota</taxon>
        <taxon>Viridiplantae</taxon>
        <taxon>Streptophyta</taxon>
        <taxon>Embryophyta</taxon>
        <taxon>Tracheophyta</taxon>
        <taxon>Spermatophyta</taxon>
        <taxon>Magnoliopsida</taxon>
        <taxon>eudicotyledons</taxon>
        <taxon>Gunneridae</taxon>
        <taxon>Pentapetalae</taxon>
        <taxon>rosids</taxon>
        <taxon>malvids</taxon>
        <taxon>Sapindales</taxon>
        <taxon>Sapindaceae</taxon>
        <taxon>Hippocastanoideae</taxon>
        <taxon>Acereae</taxon>
        <taxon>Acer</taxon>
    </lineage>
</organism>
<proteinExistence type="predicted"/>
<protein>
    <recommendedName>
        <fullName evidence="2">TORTIFOLIA1/TORL1-2 C-terminal domain-containing protein</fullName>
    </recommendedName>
</protein>
<accession>A0AA39SE42</accession>
<gene>
    <name evidence="3" type="ORF">LWI29_013307</name>
</gene>
<sequence length="121" mass="13264">MHGFGDSDSGSDEERSGQRCEATANGNDAISSLPISLYRDGDRAATQRQAARMATTLVELVLEYGHEVLGIPLELKKELLLNLHEASSSIDPPEDWEGAAPDQLLLQLASAWKIEVQRFDK</sequence>
<evidence type="ECO:0000313" key="3">
    <source>
        <dbReference type="EMBL" id="KAK0596161.1"/>
    </source>
</evidence>
<dbReference type="Proteomes" id="UP001168877">
    <property type="component" value="Unassembled WGS sequence"/>
</dbReference>
<reference evidence="3" key="1">
    <citation type="journal article" date="2022" name="Plant J.">
        <title>Strategies of tolerance reflected in two North American maple genomes.</title>
        <authorList>
            <person name="McEvoy S.L."/>
            <person name="Sezen U.U."/>
            <person name="Trouern-Trend A."/>
            <person name="McMahon S.M."/>
            <person name="Schaberg P.G."/>
            <person name="Yang J."/>
            <person name="Wegrzyn J.L."/>
            <person name="Swenson N.G."/>
        </authorList>
    </citation>
    <scope>NUCLEOTIDE SEQUENCE</scope>
    <source>
        <strain evidence="3">NS2018</strain>
    </source>
</reference>
<dbReference type="AlphaFoldDB" id="A0AA39SE42"/>